<keyword evidence="1" id="KW-1133">Transmembrane helix</keyword>
<dbReference type="AlphaFoldDB" id="A0A1I1A6Y3"/>
<dbReference type="OrthoDB" id="1453014at2"/>
<sequence length="170" mass="19801">MEAIFRKLERPPSLLALVVLFALFNLLLNYFMPRELALDVRFAYSANEAYNSIQSMGPKVRENYLAVIWILDTAYMLVYLLLFSILIMKISKRKLLVILPLVIFILDLFENLMVTFLLLKFPVESQVLGFIASFFTTTKWLTVGAFCVIFIFCVIRNYVLKNQPDLKLNR</sequence>
<dbReference type="EMBL" id="FOKK01000007">
    <property type="protein sequence ID" value="SFB33749.1"/>
    <property type="molecule type" value="Genomic_DNA"/>
</dbReference>
<feature type="transmembrane region" description="Helical" evidence="1">
    <location>
        <begin position="64"/>
        <end position="88"/>
    </location>
</feature>
<keyword evidence="3" id="KW-1185">Reference proteome</keyword>
<feature type="transmembrane region" description="Helical" evidence="1">
    <location>
        <begin position="139"/>
        <end position="160"/>
    </location>
</feature>
<accession>A0A1I1A6Y3</accession>
<feature type="transmembrane region" description="Helical" evidence="1">
    <location>
        <begin position="12"/>
        <end position="32"/>
    </location>
</feature>
<proteinExistence type="predicted"/>
<gene>
    <name evidence="2" type="ORF">SAMN04489723_107222</name>
</gene>
<protein>
    <submittedName>
        <fullName evidence="2">Uncharacterized protein</fullName>
    </submittedName>
</protein>
<feature type="transmembrane region" description="Helical" evidence="1">
    <location>
        <begin position="95"/>
        <end position="119"/>
    </location>
</feature>
<dbReference type="RefSeq" id="WP_092897489.1">
    <property type="nucleotide sequence ID" value="NZ_FOKK01000007.1"/>
</dbReference>
<dbReference type="STRING" id="237018.SAMN04489723_107222"/>
<organism evidence="2 3">
    <name type="scientific">Algoriphagus aquimarinus</name>
    <dbReference type="NCBI Taxonomy" id="237018"/>
    <lineage>
        <taxon>Bacteria</taxon>
        <taxon>Pseudomonadati</taxon>
        <taxon>Bacteroidota</taxon>
        <taxon>Cytophagia</taxon>
        <taxon>Cytophagales</taxon>
        <taxon>Cyclobacteriaceae</taxon>
        <taxon>Algoriphagus</taxon>
    </lineage>
</organism>
<keyword evidence="1" id="KW-0812">Transmembrane</keyword>
<keyword evidence="1" id="KW-0472">Membrane</keyword>
<evidence type="ECO:0000313" key="3">
    <source>
        <dbReference type="Proteomes" id="UP000198790"/>
    </source>
</evidence>
<name>A0A1I1A6Y3_9BACT</name>
<reference evidence="2 3" key="1">
    <citation type="submission" date="2016-10" db="EMBL/GenBank/DDBJ databases">
        <authorList>
            <person name="de Groot N.N."/>
        </authorList>
    </citation>
    <scope>NUCLEOTIDE SEQUENCE [LARGE SCALE GENOMIC DNA]</scope>
    <source>
        <strain evidence="2 3">DSM 23399</strain>
    </source>
</reference>
<evidence type="ECO:0000313" key="2">
    <source>
        <dbReference type="EMBL" id="SFB33749.1"/>
    </source>
</evidence>
<dbReference type="Proteomes" id="UP000198790">
    <property type="component" value="Unassembled WGS sequence"/>
</dbReference>
<evidence type="ECO:0000256" key="1">
    <source>
        <dbReference type="SAM" id="Phobius"/>
    </source>
</evidence>